<feature type="compositionally biased region" description="Low complexity" evidence="1">
    <location>
        <begin position="845"/>
        <end position="855"/>
    </location>
</feature>
<feature type="non-terminal residue" evidence="2">
    <location>
        <position position="1"/>
    </location>
</feature>
<feature type="compositionally biased region" description="Polar residues" evidence="1">
    <location>
        <begin position="383"/>
        <end position="399"/>
    </location>
</feature>
<feature type="compositionally biased region" description="Basic residues" evidence="1">
    <location>
        <begin position="344"/>
        <end position="356"/>
    </location>
</feature>
<feature type="region of interest" description="Disordered" evidence="1">
    <location>
        <begin position="307"/>
        <end position="365"/>
    </location>
</feature>
<feature type="compositionally biased region" description="Basic and acidic residues" evidence="1">
    <location>
        <begin position="693"/>
        <end position="759"/>
    </location>
</feature>
<feature type="compositionally biased region" description="Basic and acidic residues" evidence="1">
    <location>
        <begin position="814"/>
        <end position="833"/>
    </location>
</feature>
<name>L7MDA8_RHIPC</name>
<feature type="compositionally biased region" description="Low complexity" evidence="1">
    <location>
        <begin position="557"/>
        <end position="569"/>
    </location>
</feature>
<evidence type="ECO:0000313" key="2">
    <source>
        <dbReference type="EMBL" id="JAA62206.1"/>
    </source>
</evidence>
<feature type="compositionally biased region" description="Basic and acidic residues" evidence="1">
    <location>
        <begin position="430"/>
        <end position="440"/>
    </location>
</feature>
<organism evidence="2">
    <name type="scientific">Rhipicephalus pulchellus</name>
    <name type="common">Yellow backed tick</name>
    <name type="synonym">Dermacentor pulchellus</name>
    <dbReference type="NCBI Taxonomy" id="72859"/>
    <lineage>
        <taxon>Eukaryota</taxon>
        <taxon>Metazoa</taxon>
        <taxon>Ecdysozoa</taxon>
        <taxon>Arthropoda</taxon>
        <taxon>Chelicerata</taxon>
        <taxon>Arachnida</taxon>
        <taxon>Acari</taxon>
        <taxon>Parasitiformes</taxon>
        <taxon>Ixodida</taxon>
        <taxon>Ixodoidea</taxon>
        <taxon>Ixodidae</taxon>
        <taxon>Rhipicephalinae</taxon>
        <taxon>Rhipicephalus</taxon>
        <taxon>Rhipicephalus</taxon>
    </lineage>
</organism>
<sequence length="915" mass="98720">GGGSVPPPGARAPADYYQLLSGRIEGAVDAFMDRLGGRLSELEVELRYAWRAVDLLSQEYVKMWEKLERLEVLLFEQQAVIGQLMGLIHGEQGAVEPIADDVVLQLERRLREEVGAEAGPEPMSPREAVFLRRTVLEAVPEVVSSQEEATSEEGSCSCENEESDSASVFTASDYRKYRGAAGGSLVSDRDLCELGRLSEDLGRASALARVEEEEDVPCCELLEPEEDVEVKEDRRARQLARLREASQELALAVQKNLVSASVLAPEIPPSPPPGGREVGMAVGAFISDTSSEASTQLVPSVIEAQVHNESPQPATVEPAAATKPEPEVRPERRKTTGMSFPSPRKQRVKARERRHTTAAVPPSTVAAATELLPDVCPKRTLSDVTVSSAEQQTPSSSAHSPFGAGPSSLLTNLGSKLSMGYTKVMSSSLLKRDGSKEKAQRSRARRLSLLRSQSAQSESEPVPKEPQPPLVVQRSLPEMTTTPPVTPKPEHPEPLPDSPSQETGPVVGSSPVPGPLELKPEEVSCMFPTIGELRRSSSGQPPFEEETAVQEEDSRRPSSSLASSFTSESEVFAEAEGASPQPRPRQQAPRLSERGWTEDSVDSEAFVDAEYGSPAPVERPYHRRKLPPNEIGWSGEESFGSVSSVSGGESDLSVLENQRDEGVSSGSRTRLASQPSDETAEASEDGRYPSAQYRDDSYDDGRYGDEQYQDDDRYHDDRYTDSPYREERYQEHAKQDASRESDHRVDLRHSPLVEDRLPEAELSPGHAVGGVDQSDVVDGAVRVHDDVIPGTGDAGDEVPQEEMEGAAGVVAGDSGREGATEAAADEQRGKPEGEPVPTTSERRAGALLSRLGSSSQDQGDGAPGAAGGVKGKWIALVVSSSLPHLSLRALSLGCLSICYASLSPLAFMRYFADYI</sequence>
<accession>L7MDA8</accession>
<reference evidence="2" key="1">
    <citation type="submission" date="2012-11" db="EMBL/GenBank/DDBJ databases">
        <authorList>
            <person name="Lucero-Rivera Y.E."/>
            <person name="Tovar-Ramirez D."/>
        </authorList>
    </citation>
    <scope>NUCLEOTIDE SEQUENCE</scope>
    <source>
        <tissue evidence="2">Salivary gland</tissue>
    </source>
</reference>
<dbReference type="AlphaFoldDB" id="L7MDA8"/>
<feature type="region of interest" description="Disordered" evidence="1">
    <location>
        <begin position="383"/>
        <end position="405"/>
    </location>
</feature>
<feature type="compositionally biased region" description="Low complexity" evidence="1">
    <location>
        <begin position="632"/>
        <end position="654"/>
    </location>
</feature>
<feature type="compositionally biased region" description="Basic and acidic residues" evidence="1">
    <location>
        <begin position="324"/>
        <end position="334"/>
    </location>
</feature>
<protein>
    <submittedName>
        <fullName evidence="2">Putative nucleolar protein</fullName>
    </submittedName>
</protein>
<feature type="region of interest" description="Disordered" evidence="1">
    <location>
        <begin position="809"/>
        <end position="865"/>
    </location>
</feature>
<feature type="region of interest" description="Disordered" evidence="1">
    <location>
        <begin position="142"/>
        <end position="162"/>
    </location>
</feature>
<proteinExistence type="evidence at transcript level"/>
<feature type="region of interest" description="Disordered" evidence="1">
    <location>
        <begin position="428"/>
        <end position="772"/>
    </location>
</feature>
<reference evidence="2" key="2">
    <citation type="journal article" date="2015" name="J. Proteomics">
        <title>Sexual differences in the sialomes of the zebra tick, Rhipicephalus pulchellus.</title>
        <authorList>
            <person name="Tan A.W."/>
            <person name="Francischetti I.M."/>
            <person name="Slovak M."/>
            <person name="Kini R.M."/>
            <person name="Ribeiro J.M."/>
        </authorList>
    </citation>
    <scope>NUCLEOTIDE SEQUENCE</scope>
    <source>
        <tissue evidence="2">Salivary gland</tissue>
    </source>
</reference>
<evidence type="ECO:0000256" key="1">
    <source>
        <dbReference type="SAM" id="MobiDB-lite"/>
    </source>
</evidence>
<dbReference type="EMBL" id="GACK01002828">
    <property type="protein sequence ID" value="JAA62206.1"/>
    <property type="molecule type" value="mRNA"/>
</dbReference>
<feature type="compositionally biased region" description="Polar residues" evidence="1">
    <location>
        <begin position="664"/>
        <end position="677"/>
    </location>
</feature>